<gene>
    <name evidence="2" type="ORF">EKG39_00240</name>
</gene>
<evidence type="ECO:0000313" key="3">
    <source>
        <dbReference type="Proteomes" id="UP000282060"/>
    </source>
</evidence>
<dbReference type="Proteomes" id="UP000282060">
    <property type="component" value="Unassembled WGS sequence"/>
</dbReference>
<keyword evidence="3" id="KW-1185">Reference proteome</keyword>
<dbReference type="EMBL" id="RXNV01000001">
    <property type="protein sequence ID" value="RTR34148.1"/>
    <property type="molecule type" value="Genomic_DNA"/>
</dbReference>
<keyword evidence="1" id="KW-0472">Membrane</keyword>
<feature type="transmembrane region" description="Helical" evidence="1">
    <location>
        <begin position="20"/>
        <end position="39"/>
    </location>
</feature>
<dbReference type="RefSeq" id="WP_126503119.1">
    <property type="nucleotide sequence ID" value="NZ_RXNV01000001.1"/>
</dbReference>
<proteinExistence type="predicted"/>
<keyword evidence="1" id="KW-1133">Transmembrane helix</keyword>
<protein>
    <submittedName>
        <fullName evidence="2">DUF2919 domain-containing protein</fullName>
    </submittedName>
</protein>
<keyword evidence="1" id="KW-0812">Transmembrane</keyword>
<evidence type="ECO:0000313" key="2">
    <source>
        <dbReference type="EMBL" id="RTR34148.1"/>
    </source>
</evidence>
<dbReference type="AlphaFoldDB" id="A0A3S0KTM6"/>
<dbReference type="OrthoDB" id="6314776at2"/>
<feature type="transmembrane region" description="Helical" evidence="1">
    <location>
        <begin position="90"/>
        <end position="110"/>
    </location>
</feature>
<sequence>MNFSNITWLDDKGHIKPPLYLYLILVYLARGWCIFIASLTQSSDRAALVALFYPQKSDFIMALVAGFGALLVYGVVIAERKRSPLWLRPLFGQLKWVLLLLLAIDAGLLIERTINSHYLYNWSMGLDALLLFWSLIYLFKSKRLSYYFADWPREEGFPGKV</sequence>
<reference evidence="2 3" key="1">
    <citation type="submission" date="2018-12" db="EMBL/GenBank/DDBJ databases">
        <authorList>
            <person name="Yu L."/>
        </authorList>
    </citation>
    <scope>NUCLEOTIDE SEQUENCE [LARGE SCALE GENOMIC DNA]</scope>
    <source>
        <strain evidence="2 3">HAW-EB5</strain>
    </source>
</reference>
<dbReference type="InterPro" id="IPR021318">
    <property type="entry name" value="DUF2919"/>
</dbReference>
<name>A0A3S0KTM6_9GAMM</name>
<accession>A0A3S0KTM6</accession>
<feature type="transmembrane region" description="Helical" evidence="1">
    <location>
        <begin position="59"/>
        <end position="78"/>
    </location>
</feature>
<organism evidence="2 3">
    <name type="scientific">Shewanella atlantica</name>
    <dbReference type="NCBI Taxonomy" id="271099"/>
    <lineage>
        <taxon>Bacteria</taxon>
        <taxon>Pseudomonadati</taxon>
        <taxon>Pseudomonadota</taxon>
        <taxon>Gammaproteobacteria</taxon>
        <taxon>Alteromonadales</taxon>
        <taxon>Shewanellaceae</taxon>
        <taxon>Shewanella</taxon>
    </lineage>
</organism>
<dbReference type="Pfam" id="PF11143">
    <property type="entry name" value="DUF2919"/>
    <property type="match status" value="1"/>
</dbReference>
<comment type="caution">
    <text evidence="2">The sequence shown here is derived from an EMBL/GenBank/DDBJ whole genome shotgun (WGS) entry which is preliminary data.</text>
</comment>
<feature type="transmembrane region" description="Helical" evidence="1">
    <location>
        <begin position="122"/>
        <end position="139"/>
    </location>
</feature>
<evidence type="ECO:0000256" key="1">
    <source>
        <dbReference type="SAM" id="Phobius"/>
    </source>
</evidence>